<dbReference type="STRING" id="272557.APE_0187"/>
<evidence type="ECO:0000313" key="3">
    <source>
        <dbReference type="Proteomes" id="UP000002518"/>
    </source>
</evidence>
<name>Q9YFR2_AERPE</name>
<dbReference type="AlphaFoldDB" id="Q9YFR2"/>
<gene>
    <name evidence="2" type="ordered locus">APE_0187</name>
</gene>
<feature type="domain" description="GINS subunit" evidence="1">
    <location>
        <begin position="71"/>
        <end position="179"/>
    </location>
</feature>
<dbReference type="Gene3D" id="1.20.58.2050">
    <property type="match status" value="1"/>
</dbReference>
<evidence type="ECO:0000259" key="1">
    <source>
        <dbReference type="Pfam" id="PF05916"/>
    </source>
</evidence>
<dbReference type="GeneID" id="1445714"/>
<dbReference type="EnsemblBacteria" id="BAA79099">
    <property type="protein sequence ID" value="BAA79099"/>
    <property type="gene ID" value="APE_0187"/>
</dbReference>
<dbReference type="PIR" id="A72775">
    <property type="entry name" value="A72775"/>
</dbReference>
<dbReference type="RefSeq" id="WP_010865555.1">
    <property type="nucleotide sequence ID" value="NC_000854.2"/>
</dbReference>
<proteinExistence type="predicted"/>
<dbReference type="SMR" id="Q9YFR2"/>
<organism evidence="2 3">
    <name type="scientific">Aeropyrum pernix (strain ATCC 700893 / DSM 11879 / JCM 9820 / NBRC 100138 / K1)</name>
    <dbReference type="NCBI Taxonomy" id="272557"/>
    <lineage>
        <taxon>Archaea</taxon>
        <taxon>Thermoproteota</taxon>
        <taxon>Thermoprotei</taxon>
        <taxon>Desulfurococcales</taxon>
        <taxon>Desulfurococcaceae</taxon>
        <taxon>Aeropyrum</taxon>
    </lineage>
</organism>
<dbReference type="eggNOG" id="arCOG00552">
    <property type="taxonomic scope" value="Archaea"/>
</dbReference>
<accession>Q9YFR2</accession>
<dbReference type="EMBL" id="BA000002">
    <property type="protein sequence ID" value="BAA79099.1"/>
    <property type="molecule type" value="Genomic_DNA"/>
</dbReference>
<reference evidence="2 3" key="1">
    <citation type="journal article" date="1999" name="DNA Res.">
        <title>Complete genome sequence of an aerobic hyper-thermophilic crenarchaeon, Aeropyrum pernix K1.</title>
        <authorList>
            <person name="Kawarabayasi Y."/>
            <person name="Hino Y."/>
            <person name="Horikawa H."/>
            <person name="Yamazaki S."/>
            <person name="Haikawa Y."/>
            <person name="Jin-no K."/>
            <person name="Takahashi M."/>
            <person name="Sekine M."/>
            <person name="Baba S."/>
            <person name="Ankai A."/>
            <person name="Kosugi H."/>
            <person name="Hosoyama A."/>
            <person name="Fukui S."/>
            <person name="Nagai Y."/>
            <person name="Nishijima K."/>
            <person name="Nakazawa H."/>
            <person name="Takamiya M."/>
            <person name="Masuda S."/>
            <person name="Funahashi T."/>
            <person name="Tanaka T."/>
            <person name="Kudoh Y."/>
            <person name="Yamazaki J."/>
            <person name="Kushida N."/>
            <person name="Oguchi A."/>
            <person name="Aoki K."/>
            <person name="Kubota K."/>
            <person name="Nakamura Y."/>
            <person name="Nomura N."/>
            <person name="Sako Y."/>
            <person name="Kikuchi H."/>
        </authorList>
    </citation>
    <scope>NUCLEOTIDE SEQUENCE [LARGE SCALE GENOMIC DNA]</scope>
    <source>
        <strain evidence="3">ATCC 700893 / DSM 11879 / JCM 9820 / NBRC 100138 / K1</strain>
    </source>
</reference>
<dbReference type="Proteomes" id="UP000002518">
    <property type="component" value="Chromosome"/>
</dbReference>
<dbReference type="KEGG" id="ape:APE_0187"/>
<sequence length="188" mass="22074">MTRYLDISLGIVRDYYEAAPVKVVFVKDHPRLPTPGGIINARRGDEVELPRWQARMLREKGYVEYKEKIVDIDYVNLVHYHEVKKSAANSLLGVPSDFYLRVKELVEDLDRRIRENPGYMLFQDRENVERAIMQISERRLVKMMRLVLSGGGEEVRERLTVEENLVYSMAEEVVKGWKEYVKSLVGRR</sequence>
<dbReference type="InterPro" id="IPR021151">
    <property type="entry name" value="GINS_A"/>
</dbReference>
<dbReference type="Pfam" id="PF05916">
    <property type="entry name" value="Sld5"/>
    <property type="match status" value="1"/>
</dbReference>
<protein>
    <recommendedName>
        <fullName evidence="1">GINS subunit domain-containing protein</fullName>
    </recommendedName>
</protein>
<dbReference type="CDD" id="cd11714">
    <property type="entry name" value="GINS_A_archaea"/>
    <property type="match status" value="1"/>
</dbReference>
<keyword evidence="3" id="KW-1185">Reference proteome</keyword>
<evidence type="ECO:0000313" key="2">
    <source>
        <dbReference type="EMBL" id="BAA79099.1"/>
    </source>
</evidence>
<dbReference type="InterPro" id="IPR038437">
    <property type="entry name" value="GINS_Psf3_sf"/>
</dbReference>